<accession>A0A9P4IB14</accession>
<dbReference type="EMBL" id="ML978129">
    <property type="protein sequence ID" value="KAF2096412.1"/>
    <property type="molecule type" value="Genomic_DNA"/>
</dbReference>
<feature type="compositionally biased region" description="Polar residues" evidence="1">
    <location>
        <begin position="1"/>
        <end position="25"/>
    </location>
</feature>
<evidence type="ECO:0000313" key="3">
    <source>
        <dbReference type="Proteomes" id="UP000799772"/>
    </source>
</evidence>
<dbReference type="Pfam" id="PF21858">
    <property type="entry name" value="DUF6914"/>
    <property type="match status" value="1"/>
</dbReference>
<feature type="region of interest" description="Disordered" evidence="1">
    <location>
        <begin position="1"/>
        <end position="55"/>
    </location>
</feature>
<name>A0A9P4IB14_9PEZI</name>
<comment type="caution">
    <text evidence="2">The sequence shown here is derived from an EMBL/GenBank/DDBJ whole genome shotgun (WGS) entry which is preliminary data.</text>
</comment>
<keyword evidence="3" id="KW-1185">Reference proteome</keyword>
<proteinExistence type="predicted"/>
<organism evidence="2 3">
    <name type="scientific">Rhizodiscina lignyota</name>
    <dbReference type="NCBI Taxonomy" id="1504668"/>
    <lineage>
        <taxon>Eukaryota</taxon>
        <taxon>Fungi</taxon>
        <taxon>Dikarya</taxon>
        <taxon>Ascomycota</taxon>
        <taxon>Pezizomycotina</taxon>
        <taxon>Dothideomycetes</taxon>
        <taxon>Pleosporomycetidae</taxon>
        <taxon>Aulographales</taxon>
        <taxon>Rhizodiscinaceae</taxon>
        <taxon>Rhizodiscina</taxon>
    </lineage>
</organism>
<protein>
    <submittedName>
        <fullName evidence="2">Uncharacterized protein</fullName>
    </submittedName>
</protein>
<dbReference type="Proteomes" id="UP000799772">
    <property type="component" value="Unassembled WGS sequence"/>
</dbReference>
<evidence type="ECO:0000313" key="2">
    <source>
        <dbReference type="EMBL" id="KAF2096412.1"/>
    </source>
</evidence>
<gene>
    <name evidence="2" type="ORF">NA57DRAFT_58328</name>
</gene>
<reference evidence="2" key="1">
    <citation type="journal article" date="2020" name="Stud. Mycol.">
        <title>101 Dothideomycetes genomes: a test case for predicting lifestyles and emergence of pathogens.</title>
        <authorList>
            <person name="Haridas S."/>
            <person name="Albert R."/>
            <person name="Binder M."/>
            <person name="Bloem J."/>
            <person name="Labutti K."/>
            <person name="Salamov A."/>
            <person name="Andreopoulos B."/>
            <person name="Baker S."/>
            <person name="Barry K."/>
            <person name="Bills G."/>
            <person name="Bluhm B."/>
            <person name="Cannon C."/>
            <person name="Castanera R."/>
            <person name="Culley D."/>
            <person name="Daum C."/>
            <person name="Ezra D."/>
            <person name="Gonzalez J."/>
            <person name="Henrissat B."/>
            <person name="Kuo A."/>
            <person name="Liang C."/>
            <person name="Lipzen A."/>
            <person name="Lutzoni F."/>
            <person name="Magnuson J."/>
            <person name="Mondo S."/>
            <person name="Nolan M."/>
            <person name="Ohm R."/>
            <person name="Pangilinan J."/>
            <person name="Park H.-J."/>
            <person name="Ramirez L."/>
            <person name="Alfaro M."/>
            <person name="Sun H."/>
            <person name="Tritt A."/>
            <person name="Yoshinaga Y."/>
            <person name="Zwiers L.-H."/>
            <person name="Turgeon B."/>
            <person name="Goodwin S."/>
            <person name="Spatafora J."/>
            <person name="Crous P."/>
            <person name="Grigoriev I."/>
        </authorList>
    </citation>
    <scope>NUCLEOTIDE SEQUENCE</scope>
    <source>
        <strain evidence="2">CBS 133067</strain>
    </source>
</reference>
<dbReference type="InterPro" id="IPR054208">
    <property type="entry name" value="DUF6914"/>
</dbReference>
<evidence type="ECO:0000256" key="1">
    <source>
        <dbReference type="SAM" id="MobiDB-lite"/>
    </source>
</evidence>
<sequence>MPRFQHQYNGESTLAQPASANTSNKHILDADTPINKTQSPPIRHERKDTPITTGINPTKDKFYLTSYTQPGTYAIYWAFLFGPEDKDASLRLRRFTAMRIYDSRRLMHKWTGMCDEVGLDTTGPAPFGRFKFCMVLDNGENQGDIALAEKIIRQHSKSDLQYNSSFEWATDAIQALLRQSYRLGRRWDPFLDWDTIQKVFRQKRYEMYDSVVATVQPHPHPLAVAIYDSTEEPCATRIFETKFPATEEAGARLFVELYNNEEHPKDPYWALTCGPFVTTLGIPVQALWRYYCWRHKDPKDTSGEPAKWVPCREGMKTATQPLLSGRLLTRMVIGKLVDTQAFATAMADGLNPIKTRAVETETSNCWYVKSAFEELRKTSGACIWAPALEGVDAQKFSREVFRWLQSNSNKGRLAEDDPRRDYIPTWDCFSQTEVFS</sequence>
<dbReference type="AlphaFoldDB" id="A0A9P4IB14"/>